<dbReference type="AlphaFoldDB" id="A0A2S3HZP4"/>
<evidence type="ECO:0000256" key="2">
    <source>
        <dbReference type="ARBA" id="ARBA00005510"/>
    </source>
</evidence>
<dbReference type="FunFam" id="4.10.280.10:FF:000053">
    <property type="entry name" value="BHLH transcription factor"/>
    <property type="match status" value="1"/>
</dbReference>
<comment type="similarity">
    <text evidence="2">Belongs to the bHLH protein family.</text>
</comment>
<evidence type="ECO:0000256" key="6">
    <source>
        <dbReference type="ARBA" id="ARBA00023242"/>
    </source>
</evidence>
<evidence type="ECO:0000256" key="4">
    <source>
        <dbReference type="ARBA" id="ARBA00023125"/>
    </source>
</evidence>
<feature type="compositionally biased region" description="Basic residues" evidence="7">
    <location>
        <begin position="49"/>
        <end position="70"/>
    </location>
</feature>
<comment type="subcellular location">
    <subcellularLocation>
        <location evidence="1">Nucleus</location>
    </subcellularLocation>
</comment>
<evidence type="ECO:0000313" key="9">
    <source>
        <dbReference type="EMBL" id="PAN33262.1"/>
    </source>
</evidence>
<organism evidence="9">
    <name type="scientific">Panicum hallii</name>
    <dbReference type="NCBI Taxonomy" id="206008"/>
    <lineage>
        <taxon>Eukaryota</taxon>
        <taxon>Viridiplantae</taxon>
        <taxon>Streptophyta</taxon>
        <taxon>Embryophyta</taxon>
        <taxon>Tracheophyta</taxon>
        <taxon>Spermatophyta</taxon>
        <taxon>Magnoliopsida</taxon>
        <taxon>Liliopsida</taxon>
        <taxon>Poales</taxon>
        <taxon>Poaceae</taxon>
        <taxon>PACMAD clade</taxon>
        <taxon>Panicoideae</taxon>
        <taxon>Panicodae</taxon>
        <taxon>Paniceae</taxon>
        <taxon>Panicinae</taxon>
        <taxon>Panicum</taxon>
        <taxon>Panicum sect. Panicum</taxon>
    </lineage>
</organism>
<dbReference type="GO" id="GO:0046983">
    <property type="term" value="F:protein dimerization activity"/>
    <property type="evidence" value="ECO:0007669"/>
    <property type="project" value="InterPro"/>
</dbReference>
<dbReference type="GO" id="GO:0003677">
    <property type="term" value="F:DNA binding"/>
    <property type="evidence" value="ECO:0007669"/>
    <property type="project" value="UniProtKB-KW"/>
</dbReference>
<evidence type="ECO:0000256" key="1">
    <source>
        <dbReference type="ARBA" id="ARBA00004123"/>
    </source>
</evidence>
<evidence type="ECO:0000256" key="7">
    <source>
        <dbReference type="SAM" id="MobiDB-lite"/>
    </source>
</evidence>
<dbReference type="InterPro" id="IPR011598">
    <property type="entry name" value="bHLH_dom"/>
</dbReference>
<dbReference type="Pfam" id="PF00010">
    <property type="entry name" value="HLH"/>
    <property type="match status" value="1"/>
</dbReference>
<dbReference type="SUPFAM" id="SSF47459">
    <property type="entry name" value="HLH, helix-loop-helix DNA-binding domain"/>
    <property type="match status" value="1"/>
</dbReference>
<dbReference type="Gene3D" id="4.10.280.10">
    <property type="entry name" value="Helix-loop-helix DNA-binding domain"/>
    <property type="match status" value="1"/>
</dbReference>
<gene>
    <name evidence="9" type="ORF">PAHAL_6G006800</name>
</gene>
<evidence type="ECO:0000256" key="5">
    <source>
        <dbReference type="ARBA" id="ARBA00023163"/>
    </source>
</evidence>
<dbReference type="EMBL" id="CM008051">
    <property type="protein sequence ID" value="PAN33262.1"/>
    <property type="molecule type" value="Genomic_DNA"/>
</dbReference>
<feature type="region of interest" description="Disordered" evidence="7">
    <location>
        <begin position="27"/>
        <end position="144"/>
    </location>
</feature>
<feature type="domain" description="BHLH" evidence="8">
    <location>
        <begin position="182"/>
        <end position="231"/>
    </location>
</feature>
<reference evidence="9" key="1">
    <citation type="submission" date="2018-04" db="EMBL/GenBank/DDBJ databases">
        <title>WGS assembly of Panicum hallii.</title>
        <authorList>
            <person name="Lovell J."/>
            <person name="Jenkins J."/>
            <person name="Lowry D."/>
            <person name="Mamidi S."/>
            <person name="Sreedasyam A."/>
            <person name="Weng X."/>
            <person name="Barry K."/>
            <person name="Bonette J."/>
            <person name="Campitelli B."/>
            <person name="Daum C."/>
            <person name="Gordon S."/>
            <person name="Gould B."/>
            <person name="Lipzen A."/>
            <person name="Macqueen A."/>
            <person name="Palacio-Mejia J."/>
            <person name="Plott C."/>
            <person name="Shakirov E."/>
            <person name="Shu S."/>
            <person name="Yoshinaga Y."/>
            <person name="Zane M."/>
            <person name="Rokhsar D."/>
            <person name="Grimwood J."/>
            <person name="Schmutz J."/>
            <person name="Juenger T."/>
        </authorList>
    </citation>
    <scope>NUCLEOTIDE SEQUENCE [LARGE SCALE GENOMIC DNA]</scope>
    <source>
        <strain evidence="9">FIL2</strain>
    </source>
</reference>
<evidence type="ECO:0000259" key="8">
    <source>
        <dbReference type="PROSITE" id="PS50888"/>
    </source>
</evidence>
<dbReference type="PANTHER" id="PTHR45914:SF7">
    <property type="entry name" value="TRANSCRIPTION FACTOR HEC3"/>
    <property type="match status" value="1"/>
</dbReference>
<sequence>MDNITHNSSSSSSWDLDMSLGSHHHPLLFDSHPNPAPPPPPPLPFHLSTSHHHHHHHPPPPPPHHHHHHHPGLDPSPSSSLFPPHHRLHHLGLDIDPSPHHRHHEYGGGAHEQQEPGHHEQEEMRQEAGVAQEEHGGGGGGAEDVEEELGAMKEMMYRIAAMQPVDIDPATIKKPRRRNVRISEDPQSVAARHRRERISERIRILQRLVPGGTKMDTASMLDEAIRYIKFLKRQVQELQHQPPQQYPAAAAGVAAAGAGPSTSVVVGPPGRPGFLPLGPGPLIDWAGLVRPVDIHGPTSSSSSSSMGGAHAALGFGFSSAGQSSHGMH</sequence>
<feature type="compositionally biased region" description="Pro residues" evidence="7">
    <location>
        <begin position="34"/>
        <end position="44"/>
    </location>
</feature>
<dbReference type="Gramene" id="PAN33262">
    <property type="protein sequence ID" value="PAN33262"/>
    <property type="gene ID" value="PAHAL_6G006800"/>
</dbReference>
<proteinExistence type="inferred from homology"/>
<name>A0A2S3HZP4_9POAL</name>
<dbReference type="InterPro" id="IPR036638">
    <property type="entry name" value="HLH_DNA-bd_sf"/>
</dbReference>
<evidence type="ECO:0000256" key="3">
    <source>
        <dbReference type="ARBA" id="ARBA00023015"/>
    </source>
</evidence>
<dbReference type="GO" id="GO:0005634">
    <property type="term" value="C:nucleus"/>
    <property type="evidence" value="ECO:0007669"/>
    <property type="project" value="UniProtKB-SubCell"/>
</dbReference>
<dbReference type="PANTHER" id="PTHR45914">
    <property type="entry name" value="TRANSCRIPTION FACTOR HEC3-RELATED"/>
    <property type="match status" value="1"/>
</dbReference>
<keyword evidence="4" id="KW-0238">DNA-binding</keyword>
<keyword evidence="5" id="KW-0804">Transcription</keyword>
<accession>A0A2S3HZP4</accession>
<protein>
    <recommendedName>
        <fullName evidence="8">BHLH domain-containing protein</fullName>
    </recommendedName>
</protein>
<dbReference type="SMART" id="SM00353">
    <property type="entry name" value="HLH"/>
    <property type="match status" value="1"/>
</dbReference>
<feature type="compositionally biased region" description="Basic and acidic residues" evidence="7">
    <location>
        <begin position="112"/>
        <end position="136"/>
    </location>
</feature>
<dbReference type="InterPro" id="IPR045843">
    <property type="entry name" value="IND-like"/>
</dbReference>
<dbReference type="PROSITE" id="PS50888">
    <property type="entry name" value="BHLH"/>
    <property type="match status" value="1"/>
</dbReference>
<feature type="compositionally biased region" description="Low complexity" evidence="7">
    <location>
        <begin position="73"/>
        <end position="83"/>
    </location>
</feature>
<dbReference type="Proteomes" id="UP000243499">
    <property type="component" value="Chromosome 6"/>
</dbReference>
<dbReference type="GO" id="GO:0003700">
    <property type="term" value="F:DNA-binding transcription factor activity"/>
    <property type="evidence" value="ECO:0007669"/>
    <property type="project" value="InterPro"/>
</dbReference>
<keyword evidence="6" id="KW-0539">Nucleus</keyword>
<keyword evidence="3" id="KW-0805">Transcription regulation</keyword>